<dbReference type="Gene3D" id="1.10.287.70">
    <property type="match status" value="1"/>
</dbReference>
<keyword evidence="4" id="KW-1185">Reference proteome</keyword>
<organism evidence="3 4">
    <name type="scientific">Folsomia candida</name>
    <name type="common">Springtail</name>
    <dbReference type="NCBI Taxonomy" id="158441"/>
    <lineage>
        <taxon>Eukaryota</taxon>
        <taxon>Metazoa</taxon>
        <taxon>Ecdysozoa</taxon>
        <taxon>Arthropoda</taxon>
        <taxon>Hexapoda</taxon>
        <taxon>Collembola</taxon>
        <taxon>Entomobryomorpha</taxon>
        <taxon>Isotomoidea</taxon>
        <taxon>Isotomidae</taxon>
        <taxon>Proisotominae</taxon>
        <taxon>Folsomia</taxon>
    </lineage>
</organism>
<accession>A0A226E999</accession>
<name>A0A226E999_FOLCA</name>
<feature type="transmembrane region" description="Helical" evidence="1">
    <location>
        <begin position="466"/>
        <end position="485"/>
    </location>
</feature>
<evidence type="ECO:0000313" key="4">
    <source>
        <dbReference type="Proteomes" id="UP000198287"/>
    </source>
</evidence>
<reference evidence="3 4" key="1">
    <citation type="submission" date="2015-12" db="EMBL/GenBank/DDBJ databases">
        <title>The genome of Folsomia candida.</title>
        <authorList>
            <person name="Faddeeva A."/>
            <person name="Derks M.F."/>
            <person name="Anvar Y."/>
            <person name="Smit S."/>
            <person name="Van Straalen N."/>
            <person name="Roelofs D."/>
        </authorList>
    </citation>
    <scope>NUCLEOTIDE SEQUENCE [LARGE SCALE GENOMIC DNA]</scope>
    <source>
        <strain evidence="3 4">VU population</strain>
        <tissue evidence="3">Whole body</tissue>
    </source>
</reference>
<keyword evidence="2" id="KW-0732">Signal</keyword>
<keyword evidence="1" id="KW-0812">Transmembrane</keyword>
<sequence length="774" mass="88751">MFSSTNNKQFVYILILNFILTFTFGNPSDNILANFAEKLTALKNCLVISNIFSDTTKDSNFATFPQHFPRGRNQTTLWQDFLSHLISISGKSTWIIENENSRQTLHFSTIFSTEVLTSWDDGFKYPRINPIGVPSNLKHLNRGISTCAVTIFLNYISDADVAAKRIFLEERNPFVLRGTANCGTVLILAFELPQYVRHGIVKDLVGSGRVFRLHVAPILVQQKAAHRERTVENVVLKERKLSAIHRSIGIKKKFVHSQISNLTKTSSISRKMSKSNPEAPMEYNFGRWNGPVHFSFYFLCQLCPPWYFLIVPTSQLIQIVEDQSKLKSLHVPINLLQVRPSWNLDVIKFHTNVKLELSRENGIEERQVVKLCAESMKLKKSYVCSMNSRKLATLANVVNVSFISVKDPRGGIWGDVRFTEFMLDPLGDFLNRMSYQYEQGNNLIYCDYDVRPERFSFSIWVIPIKLKVWILVFISTSTTCLVLLIHRRVSILHRSKSSRVLNDVFDIYSVIVRQGVSSLPTSITSILPILYVILSFSAVILLSMYEFFITSELVVPEVARKLERLPEIVNQGFILHSRIVPKRHTSVRETLEADFSRWNISDKLNISVKEMAKNEIDLVKMFAKSRPKFAMIFRGLPSMGILHRRMVAELELKGRYNCHLVTNVAHKRTIYDNFINPIGPRCKQILDTLRESGFYIVWEKWNELAGDVWFAGKVRGTNLTVVQVKADYISFRNLLSFQIVFVVILIVAGIVWVVEKVIGKSTTVVNINSSWFPK</sequence>
<evidence type="ECO:0000256" key="2">
    <source>
        <dbReference type="SAM" id="SignalP"/>
    </source>
</evidence>
<evidence type="ECO:0000313" key="3">
    <source>
        <dbReference type="EMBL" id="OXA53597.1"/>
    </source>
</evidence>
<gene>
    <name evidence="3" type="ORF">Fcan01_11596</name>
</gene>
<feature type="chain" id="PRO_5013076105" evidence="2">
    <location>
        <begin position="26"/>
        <end position="774"/>
    </location>
</feature>
<feature type="transmembrane region" description="Helical" evidence="1">
    <location>
        <begin position="529"/>
        <end position="555"/>
    </location>
</feature>
<feature type="signal peptide" evidence="2">
    <location>
        <begin position="1"/>
        <end position="25"/>
    </location>
</feature>
<comment type="caution">
    <text evidence="3">The sequence shown here is derived from an EMBL/GenBank/DDBJ whole genome shotgun (WGS) entry which is preliminary data.</text>
</comment>
<dbReference type="Proteomes" id="UP000198287">
    <property type="component" value="Unassembled WGS sequence"/>
</dbReference>
<dbReference type="EMBL" id="LNIX01000005">
    <property type="protein sequence ID" value="OXA53597.1"/>
    <property type="molecule type" value="Genomic_DNA"/>
</dbReference>
<keyword evidence="1" id="KW-0472">Membrane</keyword>
<proteinExistence type="predicted"/>
<feature type="transmembrane region" description="Helical" evidence="1">
    <location>
        <begin position="734"/>
        <end position="754"/>
    </location>
</feature>
<protein>
    <submittedName>
        <fullName evidence="3">Uncharacterized protein</fullName>
    </submittedName>
</protein>
<dbReference type="AlphaFoldDB" id="A0A226E999"/>
<evidence type="ECO:0000256" key="1">
    <source>
        <dbReference type="SAM" id="Phobius"/>
    </source>
</evidence>
<keyword evidence="1" id="KW-1133">Transmembrane helix</keyword>